<dbReference type="Proteomes" id="UP000821845">
    <property type="component" value="Chromosome 3"/>
</dbReference>
<accession>A0ACB7SQY8</accession>
<proteinExistence type="predicted"/>
<name>A0ACB7SQY8_HYAAI</name>
<sequence length="105" mass="11136">MGADVPIGPPGRPARIMRVPPTAAELAAALPRRAPTAAPAVAAWARSHPPLRCGRIAEGWQLFACYSSGSFDRPVFSLRAIRAPDVANLRNASMQSLRAPQTPVL</sequence>
<organism evidence="1 2">
    <name type="scientific">Hyalomma asiaticum</name>
    <name type="common">Tick</name>
    <dbReference type="NCBI Taxonomy" id="266040"/>
    <lineage>
        <taxon>Eukaryota</taxon>
        <taxon>Metazoa</taxon>
        <taxon>Ecdysozoa</taxon>
        <taxon>Arthropoda</taxon>
        <taxon>Chelicerata</taxon>
        <taxon>Arachnida</taxon>
        <taxon>Acari</taxon>
        <taxon>Parasitiformes</taxon>
        <taxon>Ixodida</taxon>
        <taxon>Ixodoidea</taxon>
        <taxon>Ixodidae</taxon>
        <taxon>Hyalomminae</taxon>
        <taxon>Hyalomma</taxon>
    </lineage>
</organism>
<evidence type="ECO:0000313" key="1">
    <source>
        <dbReference type="EMBL" id="KAH6935079.1"/>
    </source>
</evidence>
<dbReference type="EMBL" id="CM023483">
    <property type="protein sequence ID" value="KAH6935079.1"/>
    <property type="molecule type" value="Genomic_DNA"/>
</dbReference>
<reference evidence="1" key="1">
    <citation type="submission" date="2020-05" db="EMBL/GenBank/DDBJ databases">
        <title>Large-scale comparative analyses of tick genomes elucidate their genetic diversity and vector capacities.</title>
        <authorList>
            <person name="Jia N."/>
            <person name="Wang J."/>
            <person name="Shi W."/>
            <person name="Du L."/>
            <person name="Sun Y."/>
            <person name="Zhan W."/>
            <person name="Jiang J."/>
            <person name="Wang Q."/>
            <person name="Zhang B."/>
            <person name="Ji P."/>
            <person name="Sakyi L.B."/>
            <person name="Cui X."/>
            <person name="Yuan T."/>
            <person name="Jiang B."/>
            <person name="Yang W."/>
            <person name="Lam T.T.-Y."/>
            <person name="Chang Q."/>
            <person name="Ding S."/>
            <person name="Wang X."/>
            <person name="Zhu J."/>
            <person name="Ruan X."/>
            <person name="Zhao L."/>
            <person name="Wei J."/>
            <person name="Que T."/>
            <person name="Du C."/>
            <person name="Cheng J."/>
            <person name="Dai P."/>
            <person name="Han X."/>
            <person name="Huang E."/>
            <person name="Gao Y."/>
            <person name="Liu J."/>
            <person name="Shao H."/>
            <person name="Ye R."/>
            <person name="Li L."/>
            <person name="Wei W."/>
            <person name="Wang X."/>
            <person name="Wang C."/>
            <person name="Yang T."/>
            <person name="Huo Q."/>
            <person name="Li W."/>
            <person name="Guo W."/>
            <person name="Chen H."/>
            <person name="Zhou L."/>
            <person name="Ni X."/>
            <person name="Tian J."/>
            <person name="Zhou Y."/>
            <person name="Sheng Y."/>
            <person name="Liu T."/>
            <person name="Pan Y."/>
            <person name="Xia L."/>
            <person name="Li J."/>
            <person name="Zhao F."/>
            <person name="Cao W."/>
        </authorList>
    </citation>
    <scope>NUCLEOTIDE SEQUENCE</scope>
    <source>
        <strain evidence="1">Hyas-2018</strain>
    </source>
</reference>
<evidence type="ECO:0000313" key="2">
    <source>
        <dbReference type="Proteomes" id="UP000821845"/>
    </source>
</evidence>
<keyword evidence="2" id="KW-1185">Reference proteome</keyword>
<protein>
    <submittedName>
        <fullName evidence="1">Uncharacterized protein</fullName>
    </submittedName>
</protein>
<gene>
    <name evidence="1" type="ORF">HPB50_003338</name>
</gene>
<comment type="caution">
    <text evidence="1">The sequence shown here is derived from an EMBL/GenBank/DDBJ whole genome shotgun (WGS) entry which is preliminary data.</text>
</comment>